<organism evidence="1 2">
    <name type="scientific">Spirosoma oryzae</name>
    <dbReference type="NCBI Taxonomy" id="1469603"/>
    <lineage>
        <taxon>Bacteria</taxon>
        <taxon>Pseudomonadati</taxon>
        <taxon>Bacteroidota</taxon>
        <taxon>Cytophagia</taxon>
        <taxon>Cytophagales</taxon>
        <taxon>Cytophagaceae</taxon>
        <taxon>Spirosoma</taxon>
    </lineage>
</organism>
<gene>
    <name evidence="1" type="ORF">CLV58_10138</name>
</gene>
<reference evidence="1 2" key="1">
    <citation type="submission" date="2018-03" db="EMBL/GenBank/DDBJ databases">
        <title>Genomic Encyclopedia of Archaeal and Bacterial Type Strains, Phase II (KMG-II): from individual species to whole genera.</title>
        <authorList>
            <person name="Goeker M."/>
        </authorList>
    </citation>
    <scope>NUCLEOTIDE SEQUENCE [LARGE SCALE GENOMIC DNA]</scope>
    <source>
        <strain evidence="1 2">DSM 28354</strain>
    </source>
</reference>
<keyword evidence="2" id="KW-1185">Reference proteome</keyword>
<sequence length="46" mass="5243">MVGALLLPLAGYRRPLAWTFRHELLSRLGTGSFKCLMKGQIMSQFF</sequence>
<accession>A0A2T0TML9</accession>
<proteinExistence type="predicted"/>
<dbReference type="Proteomes" id="UP000238375">
    <property type="component" value="Unassembled WGS sequence"/>
</dbReference>
<dbReference type="EMBL" id="PVTE01000001">
    <property type="protein sequence ID" value="PRY46974.1"/>
    <property type="molecule type" value="Genomic_DNA"/>
</dbReference>
<name>A0A2T0TML9_9BACT</name>
<protein>
    <submittedName>
        <fullName evidence="1">Uncharacterized protein</fullName>
    </submittedName>
</protein>
<dbReference type="AlphaFoldDB" id="A0A2T0TML9"/>
<evidence type="ECO:0000313" key="1">
    <source>
        <dbReference type="EMBL" id="PRY46974.1"/>
    </source>
</evidence>
<comment type="caution">
    <text evidence="1">The sequence shown here is derived from an EMBL/GenBank/DDBJ whole genome shotgun (WGS) entry which is preliminary data.</text>
</comment>
<evidence type="ECO:0000313" key="2">
    <source>
        <dbReference type="Proteomes" id="UP000238375"/>
    </source>
</evidence>